<accession>A0AAW2DJ37</accession>
<feature type="binding site" evidence="9">
    <location>
        <position position="111"/>
    </location>
    <ligand>
        <name>Ca(2+)</name>
        <dbReference type="ChEBI" id="CHEBI:29108"/>
        <label>1</label>
    </ligand>
</feature>
<dbReference type="AlphaFoldDB" id="A0AAW2DJ37"/>
<keyword evidence="7" id="KW-0560">Oxidoreductase</keyword>
<evidence type="ECO:0000256" key="6">
    <source>
        <dbReference type="ARBA" id="ARBA00022723"/>
    </source>
</evidence>
<evidence type="ECO:0000256" key="3">
    <source>
        <dbReference type="ARBA" id="ARBA00012313"/>
    </source>
</evidence>
<evidence type="ECO:0000256" key="9">
    <source>
        <dbReference type="PIRSR" id="PIRSR600823-3"/>
    </source>
</evidence>
<keyword evidence="9" id="KW-0106">Calcium</keyword>
<evidence type="ECO:0000256" key="1">
    <source>
        <dbReference type="ARBA" id="ARBA00000189"/>
    </source>
</evidence>
<name>A0AAW2DJ37_9ROSI</name>
<evidence type="ECO:0000256" key="4">
    <source>
        <dbReference type="ARBA" id="ARBA00022559"/>
    </source>
</evidence>
<proteinExistence type="inferred from homology"/>
<dbReference type="Gene3D" id="1.10.520.10">
    <property type="match status" value="1"/>
</dbReference>
<evidence type="ECO:0000256" key="5">
    <source>
        <dbReference type="ARBA" id="ARBA00022617"/>
    </source>
</evidence>
<dbReference type="PROSITE" id="PS50873">
    <property type="entry name" value="PEROXIDASE_4"/>
    <property type="match status" value="1"/>
</dbReference>
<dbReference type="PRINTS" id="PR00461">
    <property type="entry name" value="PLPEROXIDASE"/>
</dbReference>
<comment type="cofactor">
    <cofactor evidence="9">
        <name>Ca(2+)</name>
        <dbReference type="ChEBI" id="CHEBI:29108"/>
    </cofactor>
    <text evidence="9">Binds 2 calcium ions per subunit.</text>
</comment>
<protein>
    <recommendedName>
        <fullName evidence="3">peroxidase</fullName>
        <ecNumber evidence="3">1.11.1.7</ecNumber>
    </recommendedName>
</protein>
<gene>
    <name evidence="12" type="ORF">SO802_010692</name>
</gene>
<keyword evidence="4" id="KW-0575">Peroxidase</keyword>
<keyword evidence="6 9" id="KW-0479">Metal-binding</keyword>
<evidence type="ECO:0000313" key="12">
    <source>
        <dbReference type="EMBL" id="KAL0009190.1"/>
    </source>
</evidence>
<reference evidence="12 13" key="1">
    <citation type="submission" date="2024-01" db="EMBL/GenBank/DDBJ databases">
        <title>A telomere-to-telomere, gap-free genome of sweet tea (Lithocarpus litseifolius).</title>
        <authorList>
            <person name="Zhou J."/>
        </authorList>
    </citation>
    <scope>NUCLEOTIDE SEQUENCE [LARGE SCALE GENOMIC DNA]</scope>
    <source>
        <strain evidence="12">Zhou-2022a</strain>
        <tissue evidence="12">Leaf</tissue>
    </source>
</reference>
<dbReference type="InterPro" id="IPR010255">
    <property type="entry name" value="Haem_peroxidase_sf"/>
</dbReference>
<sequence length="191" mass="21631">MESRLGGGDGSDSGDVCVAGCWIVFPDNIVHDMLSWIWKSDYFNNNVHVKRTNKAMSAFGFEIVQTLIVETKPNEHVKRAMSEINADLKLVEALVEYHHEREEMVIKTSIERQVIPNQTLRGFDKIDSIKEELEKACPGLVPCADIVSIATRDGIMLVGQHSFIFQQTPNLRRLGLFDFSIPCHVCSFIFF</sequence>
<dbReference type="PANTHER" id="PTHR31235">
    <property type="entry name" value="PEROXIDASE 25-RELATED"/>
    <property type="match status" value="1"/>
</dbReference>
<dbReference type="GO" id="GO:0140825">
    <property type="term" value="F:lactoperoxidase activity"/>
    <property type="evidence" value="ECO:0007669"/>
    <property type="project" value="UniProtKB-EC"/>
</dbReference>
<keyword evidence="13" id="KW-1185">Reference proteome</keyword>
<feature type="domain" description="Plant heme peroxidase family profile" evidence="11">
    <location>
        <begin position="111"/>
        <end position="176"/>
    </location>
</feature>
<dbReference type="GO" id="GO:0006979">
    <property type="term" value="P:response to oxidative stress"/>
    <property type="evidence" value="ECO:0007669"/>
    <property type="project" value="InterPro"/>
</dbReference>
<comment type="caution">
    <text evidence="12">The sequence shown here is derived from an EMBL/GenBank/DDBJ whole genome shotgun (WGS) entry which is preliminary data.</text>
</comment>
<evidence type="ECO:0000256" key="10">
    <source>
        <dbReference type="RuleBase" id="RU004241"/>
    </source>
</evidence>
<dbReference type="InterPro" id="IPR002016">
    <property type="entry name" value="Haem_peroxidase"/>
</dbReference>
<dbReference type="SUPFAM" id="SSF48113">
    <property type="entry name" value="Heme-dependent peroxidases"/>
    <property type="match status" value="1"/>
</dbReference>
<dbReference type="EMBL" id="JAZDWU010000003">
    <property type="protein sequence ID" value="KAL0009190.1"/>
    <property type="molecule type" value="Genomic_DNA"/>
</dbReference>
<keyword evidence="5" id="KW-0349">Heme</keyword>
<evidence type="ECO:0000313" key="13">
    <source>
        <dbReference type="Proteomes" id="UP001459277"/>
    </source>
</evidence>
<evidence type="ECO:0000256" key="8">
    <source>
        <dbReference type="ARBA" id="ARBA00023004"/>
    </source>
</evidence>
<comment type="catalytic activity">
    <reaction evidence="1">
        <text>2 a phenolic donor + H2O2 = 2 a phenolic radical donor + 2 H2O</text>
        <dbReference type="Rhea" id="RHEA:56136"/>
        <dbReference type="ChEBI" id="CHEBI:15377"/>
        <dbReference type="ChEBI" id="CHEBI:16240"/>
        <dbReference type="ChEBI" id="CHEBI:139520"/>
        <dbReference type="ChEBI" id="CHEBI:139521"/>
        <dbReference type="EC" id="1.11.1.7"/>
    </reaction>
</comment>
<evidence type="ECO:0000256" key="2">
    <source>
        <dbReference type="ARBA" id="ARBA00001970"/>
    </source>
</evidence>
<dbReference type="Pfam" id="PF00141">
    <property type="entry name" value="peroxidase"/>
    <property type="match status" value="1"/>
</dbReference>
<keyword evidence="8" id="KW-0408">Iron</keyword>
<evidence type="ECO:0000256" key="7">
    <source>
        <dbReference type="ARBA" id="ARBA00023002"/>
    </source>
</evidence>
<evidence type="ECO:0000259" key="11">
    <source>
        <dbReference type="PROSITE" id="PS50873"/>
    </source>
</evidence>
<comment type="similarity">
    <text evidence="10">Belongs to the peroxidase family.</text>
</comment>
<organism evidence="12 13">
    <name type="scientific">Lithocarpus litseifolius</name>
    <dbReference type="NCBI Taxonomy" id="425828"/>
    <lineage>
        <taxon>Eukaryota</taxon>
        <taxon>Viridiplantae</taxon>
        <taxon>Streptophyta</taxon>
        <taxon>Embryophyta</taxon>
        <taxon>Tracheophyta</taxon>
        <taxon>Spermatophyta</taxon>
        <taxon>Magnoliopsida</taxon>
        <taxon>eudicotyledons</taxon>
        <taxon>Gunneridae</taxon>
        <taxon>Pentapetalae</taxon>
        <taxon>rosids</taxon>
        <taxon>fabids</taxon>
        <taxon>Fagales</taxon>
        <taxon>Fagaceae</taxon>
        <taxon>Lithocarpus</taxon>
    </lineage>
</organism>
<dbReference type="Proteomes" id="UP001459277">
    <property type="component" value="Unassembled WGS sequence"/>
</dbReference>
<comment type="cofactor">
    <cofactor evidence="2">
        <name>heme b</name>
        <dbReference type="ChEBI" id="CHEBI:60344"/>
    </cofactor>
</comment>
<feature type="non-terminal residue" evidence="12">
    <location>
        <position position="191"/>
    </location>
</feature>
<dbReference type="GO" id="GO:0020037">
    <property type="term" value="F:heme binding"/>
    <property type="evidence" value="ECO:0007669"/>
    <property type="project" value="InterPro"/>
</dbReference>
<dbReference type="InterPro" id="IPR000823">
    <property type="entry name" value="Peroxidase_pln"/>
</dbReference>
<dbReference type="GO" id="GO:0046872">
    <property type="term" value="F:metal ion binding"/>
    <property type="evidence" value="ECO:0007669"/>
    <property type="project" value="UniProtKB-KW"/>
</dbReference>
<dbReference type="EC" id="1.11.1.7" evidence="3"/>